<sequence>MDSRSFTAISRIAIHGCVISHFDWSETTEHVPEDIKGSIKGTAQLERLENAGRETGGALAVPVRTVPSHPSQEHPSDLRPPPNVPDSSAETGCKDGKNGGEAESSIGRTATTLISGGRRRMKLVARIFDRRNSTGSMSHDAMSEDIQTAADEQSASDARDRYGEPVVESEAKEGSASQPRLAKDKTVKRPCLPL</sequence>
<gene>
    <name evidence="2" type="ORF">M427DRAFT_54292</name>
</gene>
<dbReference type="EMBL" id="KQ965745">
    <property type="protein sequence ID" value="KXS17694.1"/>
    <property type="molecule type" value="Genomic_DNA"/>
</dbReference>
<evidence type="ECO:0000313" key="3">
    <source>
        <dbReference type="Proteomes" id="UP000070544"/>
    </source>
</evidence>
<reference evidence="2 3" key="1">
    <citation type="journal article" date="2015" name="Genome Biol. Evol.">
        <title>Phylogenomic analyses indicate that early fungi evolved digesting cell walls of algal ancestors of land plants.</title>
        <authorList>
            <person name="Chang Y."/>
            <person name="Wang S."/>
            <person name="Sekimoto S."/>
            <person name="Aerts A.L."/>
            <person name="Choi C."/>
            <person name="Clum A."/>
            <person name="LaButti K.M."/>
            <person name="Lindquist E.A."/>
            <person name="Yee Ngan C."/>
            <person name="Ohm R.A."/>
            <person name="Salamov A.A."/>
            <person name="Grigoriev I.V."/>
            <person name="Spatafora J.W."/>
            <person name="Berbee M.L."/>
        </authorList>
    </citation>
    <scope>NUCLEOTIDE SEQUENCE [LARGE SCALE GENOMIC DNA]</scope>
    <source>
        <strain evidence="2 3">JEL478</strain>
    </source>
</reference>
<feature type="compositionally biased region" description="Basic and acidic residues" evidence="1">
    <location>
        <begin position="157"/>
        <end position="173"/>
    </location>
</feature>
<feature type="region of interest" description="Disordered" evidence="1">
    <location>
        <begin position="51"/>
        <end position="117"/>
    </location>
</feature>
<accession>A0A139AMA4</accession>
<organism evidence="2 3">
    <name type="scientific">Gonapodya prolifera (strain JEL478)</name>
    <name type="common">Monoblepharis prolifera</name>
    <dbReference type="NCBI Taxonomy" id="1344416"/>
    <lineage>
        <taxon>Eukaryota</taxon>
        <taxon>Fungi</taxon>
        <taxon>Fungi incertae sedis</taxon>
        <taxon>Chytridiomycota</taxon>
        <taxon>Chytridiomycota incertae sedis</taxon>
        <taxon>Monoblepharidomycetes</taxon>
        <taxon>Monoblepharidales</taxon>
        <taxon>Gonapodyaceae</taxon>
        <taxon>Gonapodya</taxon>
    </lineage>
</organism>
<evidence type="ECO:0000313" key="2">
    <source>
        <dbReference type="EMBL" id="KXS17694.1"/>
    </source>
</evidence>
<dbReference type="Proteomes" id="UP000070544">
    <property type="component" value="Unassembled WGS sequence"/>
</dbReference>
<protein>
    <submittedName>
        <fullName evidence="2">Uncharacterized protein</fullName>
    </submittedName>
</protein>
<proteinExistence type="predicted"/>
<name>A0A139AMA4_GONPJ</name>
<feature type="region of interest" description="Disordered" evidence="1">
    <location>
        <begin position="130"/>
        <end position="194"/>
    </location>
</feature>
<dbReference type="AlphaFoldDB" id="A0A139AMA4"/>
<keyword evidence="3" id="KW-1185">Reference proteome</keyword>
<evidence type="ECO:0000256" key="1">
    <source>
        <dbReference type="SAM" id="MobiDB-lite"/>
    </source>
</evidence>